<dbReference type="EMBL" id="UETC01000004">
    <property type="protein sequence ID" value="SSA45743.1"/>
    <property type="molecule type" value="Genomic_DNA"/>
</dbReference>
<organism evidence="3 5">
    <name type="scientific">Jannaschia seohaensis</name>
    <dbReference type="NCBI Taxonomy" id="475081"/>
    <lineage>
        <taxon>Bacteria</taxon>
        <taxon>Pseudomonadati</taxon>
        <taxon>Pseudomonadota</taxon>
        <taxon>Alphaproteobacteria</taxon>
        <taxon>Rhodobacterales</taxon>
        <taxon>Roseobacteraceae</taxon>
        <taxon>Jannaschia</taxon>
    </lineage>
</organism>
<name>A0A2Y9C7I8_9RHOB</name>
<reference evidence="3 5" key="1">
    <citation type="submission" date="2016-10" db="EMBL/GenBank/DDBJ databases">
        <authorList>
            <person name="Cai Z."/>
        </authorList>
    </citation>
    <scope>NUCLEOTIDE SEQUENCE [LARGE SCALE GENOMIC DNA]</scope>
    <source>
        <strain evidence="3 5">DSM 25227</strain>
    </source>
</reference>
<evidence type="ECO:0000313" key="5">
    <source>
        <dbReference type="Proteomes" id="UP000251571"/>
    </source>
</evidence>
<evidence type="ECO:0000313" key="3">
    <source>
        <dbReference type="EMBL" id="SSA45743.1"/>
    </source>
</evidence>
<sequence>MLEQALTQTHRARLEAEIERARLAAKEATAHARETGAKMPPREEDDAEMQLYHKAGRAAFFFCIWFAMVSPIILFITLWD</sequence>
<keyword evidence="1" id="KW-0472">Membrane</keyword>
<dbReference type="OrthoDB" id="9992371at2"/>
<dbReference type="AlphaFoldDB" id="A0A2Y9C7I8"/>
<dbReference type="Proteomes" id="UP000251571">
    <property type="component" value="Unassembled WGS sequence"/>
</dbReference>
<evidence type="ECO:0000256" key="1">
    <source>
        <dbReference type="SAM" id="Phobius"/>
    </source>
</evidence>
<dbReference type="Proteomes" id="UP000245839">
    <property type="component" value="Unassembled WGS sequence"/>
</dbReference>
<protein>
    <submittedName>
        <fullName evidence="3">Uncharacterized protein</fullName>
    </submittedName>
</protein>
<proteinExistence type="predicted"/>
<dbReference type="EMBL" id="QGDJ01000004">
    <property type="protein sequence ID" value="PWJ19109.1"/>
    <property type="molecule type" value="Genomic_DNA"/>
</dbReference>
<dbReference type="RefSeq" id="WP_109564230.1">
    <property type="nucleotide sequence ID" value="NZ_QGDJ01000004.1"/>
</dbReference>
<evidence type="ECO:0000313" key="4">
    <source>
        <dbReference type="Proteomes" id="UP000245839"/>
    </source>
</evidence>
<reference evidence="2 4" key="2">
    <citation type="submission" date="2018-03" db="EMBL/GenBank/DDBJ databases">
        <title>Genomic Encyclopedia of Archaeal and Bacterial Type Strains, Phase II (KMG-II): from individual species to whole genera.</title>
        <authorList>
            <person name="Goeker M."/>
        </authorList>
    </citation>
    <scope>NUCLEOTIDE SEQUENCE [LARGE SCALE GENOMIC DNA]</scope>
    <source>
        <strain evidence="2 4">DSM 25227</strain>
    </source>
</reference>
<accession>A0A2Y9C7I8</accession>
<evidence type="ECO:0000313" key="2">
    <source>
        <dbReference type="EMBL" id="PWJ19109.1"/>
    </source>
</evidence>
<keyword evidence="1" id="KW-1133">Transmembrane helix</keyword>
<keyword evidence="1" id="KW-0812">Transmembrane</keyword>
<feature type="transmembrane region" description="Helical" evidence="1">
    <location>
        <begin position="58"/>
        <end position="79"/>
    </location>
</feature>
<keyword evidence="4" id="KW-1185">Reference proteome</keyword>
<gene>
    <name evidence="2" type="ORF">BCF38_10438</name>
    <name evidence="3" type="ORF">SAMN05421539_10438</name>
</gene>